<dbReference type="OrthoDB" id="660047at2"/>
<name>A0A4S8HKM9_9BACT</name>
<sequence length="389" mass="43415">MIAYNHTSLDNLLINEEASVALNNELISKEEADAIKNVYPVNLYTPNLFIRIGLFLLTVVIVLMGFGLFWLLTKIESEKGIGTLVLIVSLMLYTALEFLIREKKHYRSGIDDALLWLSIAFMSIAAALLFPYISFLARSVLIFILTFYILLRFGNILISGLVYLSFLAIVFYAVIRLGDVAKIIMPFLLMAISFFVYWLMKKNKHNSRVKYYKTSCTFVEILALVTLYAAGNYFVVREVSNSMFELGLKEGESIPGGWFFWITTILLPIAYIFRGIQKKDVVILRTGLVLVAAIVCTIRYYHHIAPLEVAITIGGIIMIIIAYAITKYLTTPRHGFTHAEPNDPALAGWLQVESLVVTQTFHQTTPVETVDQTKFGGGSGGGGGATGGF</sequence>
<evidence type="ECO:0000256" key="1">
    <source>
        <dbReference type="SAM" id="Phobius"/>
    </source>
</evidence>
<reference evidence="2 3" key="1">
    <citation type="submission" date="2019-04" db="EMBL/GenBank/DDBJ databases">
        <title>Niastella caeni sp. nov., isolated from activated sludge.</title>
        <authorList>
            <person name="Sheng M."/>
        </authorList>
    </citation>
    <scope>NUCLEOTIDE SEQUENCE [LARGE SCALE GENOMIC DNA]</scope>
    <source>
        <strain evidence="2 3">HX-2-15</strain>
    </source>
</reference>
<evidence type="ECO:0000313" key="3">
    <source>
        <dbReference type="Proteomes" id="UP000306918"/>
    </source>
</evidence>
<keyword evidence="1" id="KW-0812">Transmembrane</keyword>
<gene>
    <name evidence="2" type="ORF">FAM09_25000</name>
</gene>
<dbReference type="EMBL" id="STFF01000009">
    <property type="protein sequence ID" value="THU33412.1"/>
    <property type="molecule type" value="Genomic_DNA"/>
</dbReference>
<feature type="transmembrane region" description="Helical" evidence="1">
    <location>
        <begin position="211"/>
        <end position="236"/>
    </location>
</feature>
<feature type="transmembrane region" description="Helical" evidence="1">
    <location>
        <begin position="113"/>
        <end position="137"/>
    </location>
</feature>
<feature type="transmembrane region" description="Helical" evidence="1">
    <location>
        <begin position="307"/>
        <end position="325"/>
    </location>
</feature>
<organism evidence="2 3">
    <name type="scientific">Niastella caeni</name>
    <dbReference type="NCBI Taxonomy" id="2569763"/>
    <lineage>
        <taxon>Bacteria</taxon>
        <taxon>Pseudomonadati</taxon>
        <taxon>Bacteroidota</taxon>
        <taxon>Chitinophagia</taxon>
        <taxon>Chitinophagales</taxon>
        <taxon>Chitinophagaceae</taxon>
        <taxon>Niastella</taxon>
    </lineage>
</organism>
<protein>
    <recommendedName>
        <fullName evidence="4">DUF2157 domain-containing protein</fullName>
    </recommendedName>
</protein>
<keyword evidence="1" id="KW-1133">Transmembrane helix</keyword>
<dbReference type="RefSeq" id="WP_136579902.1">
    <property type="nucleotide sequence ID" value="NZ_STFF01000009.1"/>
</dbReference>
<accession>A0A4S8HKM9</accession>
<evidence type="ECO:0000313" key="2">
    <source>
        <dbReference type="EMBL" id="THU33412.1"/>
    </source>
</evidence>
<evidence type="ECO:0008006" key="4">
    <source>
        <dbReference type="Google" id="ProtNLM"/>
    </source>
</evidence>
<feature type="transmembrane region" description="Helical" evidence="1">
    <location>
        <begin position="256"/>
        <end position="273"/>
    </location>
</feature>
<dbReference type="AlphaFoldDB" id="A0A4S8HKM9"/>
<feature type="transmembrane region" description="Helical" evidence="1">
    <location>
        <begin position="149"/>
        <end position="174"/>
    </location>
</feature>
<feature type="transmembrane region" description="Helical" evidence="1">
    <location>
        <begin position="48"/>
        <end position="72"/>
    </location>
</feature>
<feature type="transmembrane region" description="Helical" evidence="1">
    <location>
        <begin position="84"/>
        <end position="101"/>
    </location>
</feature>
<keyword evidence="3" id="KW-1185">Reference proteome</keyword>
<proteinExistence type="predicted"/>
<feature type="transmembrane region" description="Helical" evidence="1">
    <location>
        <begin position="282"/>
        <end position="301"/>
    </location>
</feature>
<dbReference type="Proteomes" id="UP000306918">
    <property type="component" value="Unassembled WGS sequence"/>
</dbReference>
<comment type="caution">
    <text evidence="2">The sequence shown here is derived from an EMBL/GenBank/DDBJ whole genome shotgun (WGS) entry which is preliminary data.</text>
</comment>
<keyword evidence="1" id="KW-0472">Membrane</keyword>
<feature type="transmembrane region" description="Helical" evidence="1">
    <location>
        <begin position="180"/>
        <end position="199"/>
    </location>
</feature>